<evidence type="ECO:0000313" key="2">
    <source>
        <dbReference type="Proteomes" id="UP000652198"/>
    </source>
</evidence>
<protein>
    <submittedName>
        <fullName evidence="1">Uncharacterized protein</fullName>
    </submittedName>
</protein>
<sequence>MANVSVYRRLSNVLRIRDASSIWHKLRQLVRVRRSVRDCVRRLQKRLAWSWLLSSEMAVKPSEKSTIRYAKSIVAEALPGVQKIRAIAPGNDRQTMHNPGACIISRLHNHAGKISAVRRQRREDCTKLIRQATLQYDPVFGITDHDHTVVRVRVYSAELHVGLRQVKGFVSL</sequence>
<dbReference type="Proteomes" id="UP000652198">
    <property type="component" value="Unassembled WGS sequence"/>
</dbReference>
<proteinExistence type="predicted"/>
<name>A0ABX2C7C7_9BURK</name>
<dbReference type="EMBL" id="WOEY01000185">
    <property type="protein sequence ID" value="NPT47980.1"/>
    <property type="molecule type" value="Genomic_DNA"/>
</dbReference>
<dbReference type="RefSeq" id="WP_172319035.1">
    <property type="nucleotide sequence ID" value="NZ_WOEY01000185.1"/>
</dbReference>
<gene>
    <name evidence="1" type="ORF">GNZ12_43170</name>
</gene>
<organism evidence="1 2">
    <name type="scientific">Paraburkholderia solitsugae</name>
    <dbReference type="NCBI Taxonomy" id="2675748"/>
    <lineage>
        <taxon>Bacteria</taxon>
        <taxon>Pseudomonadati</taxon>
        <taxon>Pseudomonadota</taxon>
        <taxon>Betaproteobacteria</taxon>
        <taxon>Burkholderiales</taxon>
        <taxon>Burkholderiaceae</taxon>
        <taxon>Paraburkholderia</taxon>
    </lineage>
</organism>
<accession>A0ABX2C7C7</accession>
<evidence type="ECO:0000313" key="1">
    <source>
        <dbReference type="EMBL" id="NPT47980.1"/>
    </source>
</evidence>
<comment type="caution">
    <text evidence="1">The sequence shown here is derived from an EMBL/GenBank/DDBJ whole genome shotgun (WGS) entry which is preliminary data.</text>
</comment>
<reference evidence="1 2" key="1">
    <citation type="submission" date="2019-11" db="EMBL/GenBank/DDBJ databases">
        <title>Metabolism of dissolved organic matter in forest soils.</title>
        <authorList>
            <person name="Cyle K.T."/>
            <person name="Wilhelm R.C."/>
            <person name="Martinez C.E."/>
        </authorList>
    </citation>
    <scope>NUCLEOTIDE SEQUENCE [LARGE SCALE GENOMIC DNA]</scope>
    <source>
        <strain evidence="1 2">1N</strain>
    </source>
</reference>
<keyword evidence="2" id="KW-1185">Reference proteome</keyword>